<feature type="transmembrane region" description="Helical" evidence="2">
    <location>
        <begin position="148"/>
        <end position="170"/>
    </location>
</feature>
<accession>A0ABP9HX32</accession>
<feature type="region of interest" description="Disordered" evidence="1">
    <location>
        <begin position="1"/>
        <end position="22"/>
    </location>
</feature>
<dbReference type="Proteomes" id="UP001500466">
    <property type="component" value="Unassembled WGS sequence"/>
</dbReference>
<feature type="transmembrane region" description="Helical" evidence="2">
    <location>
        <begin position="61"/>
        <end position="83"/>
    </location>
</feature>
<feature type="transmembrane region" description="Helical" evidence="2">
    <location>
        <begin position="209"/>
        <end position="231"/>
    </location>
</feature>
<keyword evidence="4" id="KW-1185">Reference proteome</keyword>
<evidence type="ECO:0000313" key="4">
    <source>
        <dbReference type="Proteomes" id="UP001500466"/>
    </source>
</evidence>
<dbReference type="RefSeq" id="WP_345678665.1">
    <property type="nucleotide sequence ID" value="NZ_BAABHS010000023.1"/>
</dbReference>
<feature type="compositionally biased region" description="Polar residues" evidence="1">
    <location>
        <begin position="1"/>
        <end position="10"/>
    </location>
</feature>
<keyword evidence="2" id="KW-0812">Transmembrane</keyword>
<feature type="transmembrane region" description="Helical" evidence="2">
    <location>
        <begin position="243"/>
        <end position="262"/>
    </location>
</feature>
<organism evidence="3 4">
    <name type="scientific">Yinghuangia aomiensis</name>
    <dbReference type="NCBI Taxonomy" id="676205"/>
    <lineage>
        <taxon>Bacteria</taxon>
        <taxon>Bacillati</taxon>
        <taxon>Actinomycetota</taxon>
        <taxon>Actinomycetes</taxon>
        <taxon>Kitasatosporales</taxon>
        <taxon>Streptomycetaceae</taxon>
        <taxon>Yinghuangia</taxon>
    </lineage>
</organism>
<feature type="transmembrane region" description="Helical" evidence="2">
    <location>
        <begin position="28"/>
        <end position="49"/>
    </location>
</feature>
<gene>
    <name evidence="3" type="ORF">GCM10023205_57950</name>
</gene>
<keyword evidence="2" id="KW-0472">Membrane</keyword>
<name>A0ABP9HX32_9ACTN</name>
<feature type="transmembrane region" description="Helical" evidence="2">
    <location>
        <begin position="89"/>
        <end position="114"/>
    </location>
</feature>
<sequence length="268" mass="27362">MPRTGATTEHPTPHTDGPPETDTAARDAAAIAGSLPAAAVGMAFATAVLAGALRPVAGNNVLFLLAIAWPLIAVAGAPVLGVRPRRVGVIAYVALLLGPVSAVAPGLALPWFLWRRDSAADSRGNGDGDGKGNGNGDRIRIFDREIPAGAVWAAPVGALLLVFGALRGFAVPVHWALAPALAYVVQQTPRPRPTAAWPIAIAGLAVSPWGLALAALVIYVPLLLVGVWFVARRVFAGSLGLRSVRTAVAGAALFTVLCEWTGGSAPVP</sequence>
<comment type="caution">
    <text evidence="3">The sequence shown here is derived from an EMBL/GenBank/DDBJ whole genome shotgun (WGS) entry which is preliminary data.</text>
</comment>
<keyword evidence="2" id="KW-1133">Transmembrane helix</keyword>
<evidence type="ECO:0000256" key="2">
    <source>
        <dbReference type="SAM" id="Phobius"/>
    </source>
</evidence>
<dbReference type="EMBL" id="BAABHS010000023">
    <property type="protein sequence ID" value="GAA4981169.1"/>
    <property type="molecule type" value="Genomic_DNA"/>
</dbReference>
<proteinExistence type="predicted"/>
<reference evidence="4" key="1">
    <citation type="journal article" date="2019" name="Int. J. Syst. Evol. Microbiol.">
        <title>The Global Catalogue of Microorganisms (GCM) 10K type strain sequencing project: providing services to taxonomists for standard genome sequencing and annotation.</title>
        <authorList>
            <consortium name="The Broad Institute Genomics Platform"/>
            <consortium name="The Broad Institute Genome Sequencing Center for Infectious Disease"/>
            <person name="Wu L."/>
            <person name="Ma J."/>
        </authorList>
    </citation>
    <scope>NUCLEOTIDE SEQUENCE [LARGE SCALE GENOMIC DNA]</scope>
    <source>
        <strain evidence="4">JCM 17986</strain>
    </source>
</reference>
<evidence type="ECO:0000256" key="1">
    <source>
        <dbReference type="SAM" id="MobiDB-lite"/>
    </source>
</evidence>
<protein>
    <submittedName>
        <fullName evidence="3">Uncharacterized protein</fullName>
    </submittedName>
</protein>
<evidence type="ECO:0000313" key="3">
    <source>
        <dbReference type="EMBL" id="GAA4981169.1"/>
    </source>
</evidence>